<evidence type="ECO:0000313" key="1">
    <source>
        <dbReference type="EMBL" id="KIJ95841.1"/>
    </source>
</evidence>
<organism evidence="1 2">
    <name type="scientific">Laccaria amethystina LaAM-08-1</name>
    <dbReference type="NCBI Taxonomy" id="1095629"/>
    <lineage>
        <taxon>Eukaryota</taxon>
        <taxon>Fungi</taxon>
        <taxon>Dikarya</taxon>
        <taxon>Basidiomycota</taxon>
        <taxon>Agaricomycotina</taxon>
        <taxon>Agaricomycetes</taxon>
        <taxon>Agaricomycetidae</taxon>
        <taxon>Agaricales</taxon>
        <taxon>Agaricineae</taxon>
        <taxon>Hydnangiaceae</taxon>
        <taxon>Laccaria</taxon>
    </lineage>
</organism>
<evidence type="ECO:0000313" key="2">
    <source>
        <dbReference type="Proteomes" id="UP000054477"/>
    </source>
</evidence>
<gene>
    <name evidence="1" type="ORF">K443DRAFT_682716</name>
</gene>
<reference evidence="2" key="2">
    <citation type="submission" date="2015-01" db="EMBL/GenBank/DDBJ databases">
        <title>Evolutionary Origins and Diversification of the Mycorrhizal Mutualists.</title>
        <authorList>
            <consortium name="DOE Joint Genome Institute"/>
            <consortium name="Mycorrhizal Genomics Consortium"/>
            <person name="Kohler A."/>
            <person name="Kuo A."/>
            <person name="Nagy L.G."/>
            <person name="Floudas D."/>
            <person name="Copeland A."/>
            <person name="Barry K.W."/>
            <person name="Cichocki N."/>
            <person name="Veneault-Fourrey C."/>
            <person name="LaButti K."/>
            <person name="Lindquist E.A."/>
            <person name="Lipzen A."/>
            <person name="Lundell T."/>
            <person name="Morin E."/>
            <person name="Murat C."/>
            <person name="Riley R."/>
            <person name="Ohm R."/>
            <person name="Sun H."/>
            <person name="Tunlid A."/>
            <person name="Henrissat B."/>
            <person name="Grigoriev I.V."/>
            <person name="Hibbett D.S."/>
            <person name="Martin F."/>
        </authorList>
    </citation>
    <scope>NUCLEOTIDE SEQUENCE [LARGE SCALE GENOMIC DNA]</scope>
    <source>
        <strain evidence="2">LaAM-08-1</strain>
    </source>
</reference>
<keyword evidence="2" id="KW-1185">Reference proteome</keyword>
<dbReference type="EMBL" id="KN838741">
    <property type="protein sequence ID" value="KIJ95841.1"/>
    <property type="molecule type" value="Genomic_DNA"/>
</dbReference>
<accession>A0A0C9XDQ5</accession>
<proteinExistence type="predicted"/>
<sequence length="75" mass="8383">MAGIFCECSILIRLGQDLHLVAGGSTSSYSHCLKCQDAIQKRNFSEEMLILFGRTGYSLKIVKPYFKRNPPCSPL</sequence>
<dbReference type="Proteomes" id="UP000054477">
    <property type="component" value="Unassembled WGS sequence"/>
</dbReference>
<name>A0A0C9XDQ5_9AGAR</name>
<protein>
    <submittedName>
        <fullName evidence="1">Uncharacterized protein</fullName>
    </submittedName>
</protein>
<reference evidence="1 2" key="1">
    <citation type="submission" date="2014-04" db="EMBL/GenBank/DDBJ databases">
        <authorList>
            <consortium name="DOE Joint Genome Institute"/>
            <person name="Kuo A."/>
            <person name="Kohler A."/>
            <person name="Nagy L.G."/>
            <person name="Floudas D."/>
            <person name="Copeland A."/>
            <person name="Barry K.W."/>
            <person name="Cichocki N."/>
            <person name="Veneault-Fourrey C."/>
            <person name="LaButti K."/>
            <person name="Lindquist E.A."/>
            <person name="Lipzen A."/>
            <person name="Lundell T."/>
            <person name="Morin E."/>
            <person name="Murat C."/>
            <person name="Sun H."/>
            <person name="Tunlid A."/>
            <person name="Henrissat B."/>
            <person name="Grigoriev I.V."/>
            <person name="Hibbett D.S."/>
            <person name="Martin F."/>
            <person name="Nordberg H.P."/>
            <person name="Cantor M.N."/>
            <person name="Hua S.X."/>
        </authorList>
    </citation>
    <scope>NUCLEOTIDE SEQUENCE [LARGE SCALE GENOMIC DNA]</scope>
    <source>
        <strain evidence="1 2">LaAM-08-1</strain>
    </source>
</reference>
<dbReference type="HOGENOM" id="CLU_2671437_0_0_1"/>
<dbReference type="AlphaFoldDB" id="A0A0C9XDQ5"/>